<dbReference type="Gene3D" id="3.30.559.30">
    <property type="entry name" value="Nonribosomal peptide synthetase, condensation domain"/>
    <property type="match status" value="1"/>
</dbReference>
<dbReference type="InterPro" id="IPR020806">
    <property type="entry name" value="PKS_PP-bd"/>
</dbReference>
<dbReference type="InterPro" id="IPR009081">
    <property type="entry name" value="PP-bd_ACP"/>
</dbReference>
<proteinExistence type="predicted"/>
<dbReference type="PANTHER" id="PTHR45527">
    <property type="entry name" value="NONRIBOSOMAL PEPTIDE SYNTHETASE"/>
    <property type="match status" value="1"/>
</dbReference>
<dbReference type="Pfam" id="PF00668">
    <property type="entry name" value="Condensation"/>
    <property type="match status" value="1"/>
</dbReference>
<dbReference type="SMART" id="SM00823">
    <property type="entry name" value="PKS_PP"/>
    <property type="match status" value="1"/>
</dbReference>
<dbReference type="InterPro" id="IPR010071">
    <property type="entry name" value="AA_adenyl_dom"/>
</dbReference>
<dbReference type="GO" id="GO:0072330">
    <property type="term" value="P:monocarboxylic acid biosynthetic process"/>
    <property type="evidence" value="ECO:0007669"/>
    <property type="project" value="UniProtKB-ARBA"/>
</dbReference>
<dbReference type="FunFam" id="3.40.50.12780:FF:000012">
    <property type="entry name" value="Non-ribosomal peptide synthetase"/>
    <property type="match status" value="1"/>
</dbReference>
<dbReference type="InterPro" id="IPR000873">
    <property type="entry name" value="AMP-dep_synth/lig_dom"/>
</dbReference>
<protein>
    <submittedName>
        <fullName evidence="5">Amino acid adenylation domain-containing protein</fullName>
    </submittedName>
</protein>
<comment type="caution">
    <text evidence="5">The sequence shown here is derived from an EMBL/GenBank/DDBJ whole genome shotgun (WGS) entry which is preliminary data.</text>
</comment>
<dbReference type="InterPro" id="IPR023213">
    <property type="entry name" value="CAT-like_dom_sf"/>
</dbReference>
<name>A0A7X5UYI2_9SPHN</name>
<dbReference type="PROSITE" id="PS00012">
    <property type="entry name" value="PHOSPHOPANTETHEINE"/>
    <property type="match status" value="1"/>
</dbReference>
<evidence type="ECO:0000256" key="1">
    <source>
        <dbReference type="ARBA" id="ARBA00001957"/>
    </source>
</evidence>
<evidence type="ECO:0000313" key="6">
    <source>
        <dbReference type="Proteomes" id="UP000564677"/>
    </source>
</evidence>
<dbReference type="PROSITE" id="PS00455">
    <property type="entry name" value="AMP_BINDING"/>
    <property type="match status" value="1"/>
</dbReference>
<dbReference type="Pfam" id="PF13193">
    <property type="entry name" value="AMP-binding_C"/>
    <property type="match status" value="1"/>
</dbReference>
<dbReference type="RefSeq" id="WP_167298449.1">
    <property type="nucleotide sequence ID" value="NZ_JAASQV010000001.1"/>
</dbReference>
<keyword evidence="3" id="KW-0597">Phosphoprotein</keyword>
<keyword evidence="2" id="KW-0596">Phosphopantetheine</keyword>
<dbReference type="InterPro" id="IPR001242">
    <property type="entry name" value="Condensation_dom"/>
</dbReference>
<dbReference type="NCBIfam" id="TIGR01733">
    <property type="entry name" value="AA-adenyl-dom"/>
    <property type="match status" value="1"/>
</dbReference>
<dbReference type="GO" id="GO:0005829">
    <property type="term" value="C:cytosol"/>
    <property type="evidence" value="ECO:0007669"/>
    <property type="project" value="TreeGrafter"/>
</dbReference>
<dbReference type="InterPro" id="IPR036736">
    <property type="entry name" value="ACP-like_sf"/>
</dbReference>
<dbReference type="Gene3D" id="3.40.50.1820">
    <property type="entry name" value="alpha/beta hydrolase"/>
    <property type="match status" value="1"/>
</dbReference>
<dbReference type="Gene3D" id="3.40.50.980">
    <property type="match status" value="2"/>
</dbReference>
<dbReference type="Gene3D" id="3.30.300.30">
    <property type="match status" value="1"/>
</dbReference>
<dbReference type="Gene3D" id="2.30.38.10">
    <property type="entry name" value="Luciferase, Domain 3"/>
    <property type="match status" value="1"/>
</dbReference>
<dbReference type="InterPro" id="IPR045851">
    <property type="entry name" value="AMP-bd_C_sf"/>
</dbReference>
<dbReference type="AlphaFoldDB" id="A0A7X5UYI2"/>
<dbReference type="InterPro" id="IPR029058">
    <property type="entry name" value="AB_hydrolase_fold"/>
</dbReference>
<dbReference type="EMBL" id="JAASQV010000001">
    <property type="protein sequence ID" value="NIJ64036.1"/>
    <property type="molecule type" value="Genomic_DNA"/>
</dbReference>
<gene>
    <name evidence="5" type="ORF">FHR20_000967</name>
</gene>
<dbReference type="CDD" id="cd19531">
    <property type="entry name" value="LCL_NRPS-like"/>
    <property type="match status" value="1"/>
</dbReference>
<dbReference type="Pfam" id="PF00501">
    <property type="entry name" value="AMP-binding"/>
    <property type="match status" value="1"/>
</dbReference>
<keyword evidence="6" id="KW-1185">Reference proteome</keyword>
<evidence type="ECO:0000313" key="5">
    <source>
        <dbReference type="EMBL" id="NIJ64036.1"/>
    </source>
</evidence>
<dbReference type="GO" id="GO:0044550">
    <property type="term" value="P:secondary metabolite biosynthetic process"/>
    <property type="evidence" value="ECO:0007669"/>
    <property type="project" value="UniProtKB-ARBA"/>
</dbReference>
<dbReference type="PROSITE" id="PS50075">
    <property type="entry name" value="CARRIER"/>
    <property type="match status" value="1"/>
</dbReference>
<sequence>MTMTAERIYIDEERASFAQERLWLLQQLDPSDSGYNLVIPIPLPPGTDATLLTAAMADMIERHDSLRTLFEDRDGVPWQCVLAPYTPAVTAHDFAELPSEAREEALAELIAGEIATPFDLAAAPPLRCRHADLGEAGTLAVIALHHIIADGWSMHLFARDLAEFCAAHVAGRAPVLPPLDYQYVHFSTWQRDQVERGAYAEQLDHWVRTLSEAPPVLDLPLDRPRTPQPEARGGTWVVHFPNALRNGLNQLARAENATLYMVLMAGYQALLSRLGGQHDIIVASPVGSRPRAEFDDIFGCFLNNVLVRGRPARTQSFREFLAATRVAVLDAFAHQDVPLEVVIEAVKPQRSRTHTPLFQTMLVLQNAPRTMAEATPESEPVDGPGLSLNAKFELSVALWESASGITAAFEYRSDLFDEATIAAMASAYRALLADAVARPDARLGSLALLDAPTQRTMLHDWNAVQLDYPDTATIHGLFEEQAARDPDAVAVIFEDLTLSYAALNRAANRIAHQLIALGAGPETCVPVVCEQSIEMIVALMGVLKTGAAYVPIDPTLPQKRIEYLIDSVAPKAVLTLERFAELAGDPGAPVIAIDGAHAAAGADIGNPEVAVSARTLAYVIFTSGTTGLPKGVEVEHRSVIHHLWGMREQYAVTSADRFLQKHPFNFDVSVWEFFLPLATGGSTVMVRPGGQRDLDYMIDRIVAEGVTIVCFLPSALTVLLEHPRIALLDASVRWMLCGAETMARDVPSRFFERLHARLHNLYGPTETTVHNSWYECLAGEQPAVIPIGRPMPGVRLYVLDPDLQPVPVGVPGEIHIGGASVARGYRNSPEISEARFVADPFTDGPDARMYRTGDIGRFRADGNIEFIGRRDRQFKIRGFRIELGEIAHALRQHEQVREALVIVREDMPGDLRIVAYVVASEAGLGEAALLDHAAQHLPRHMVPSAIVMMDSLPLTANDKVDMRVLPAPGRYQRDAGRAPEGPIETGLAAIWNSLLGSAVEGVEDDFFDLGGHSLLAARLVAHVRARLGRVLPVRAVFETPKLGAMAEAVAAAPIAEDDLSAMLRRPRRSL</sequence>
<comment type="cofactor">
    <cofactor evidence="1">
        <name>pantetheine 4'-phosphate</name>
        <dbReference type="ChEBI" id="CHEBI:47942"/>
    </cofactor>
</comment>
<dbReference type="Proteomes" id="UP000564677">
    <property type="component" value="Unassembled WGS sequence"/>
</dbReference>
<dbReference type="InterPro" id="IPR006162">
    <property type="entry name" value="Ppantetheine_attach_site"/>
</dbReference>
<dbReference type="Gene3D" id="3.30.559.10">
    <property type="entry name" value="Chloramphenicol acetyltransferase-like domain"/>
    <property type="match status" value="1"/>
</dbReference>
<dbReference type="InterPro" id="IPR025110">
    <property type="entry name" value="AMP-bd_C"/>
</dbReference>
<feature type="domain" description="Carrier" evidence="4">
    <location>
        <begin position="978"/>
        <end position="1053"/>
    </location>
</feature>
<dbReference type="FunFam" id="3.40.50.980:FF:000001">
    <property type="entry name" value="Non-ribosomal peptide synthetase"/>
    <property type="match status" value="1"/>
</dbReference>
<evidence type="ECO:0000256" key="2">
    <source>
        <dbReference type="ARBA" id="ARBA00022450"/>
    </source>
</evidence>
<dbReference type="GO" id="GO:0031177">
    <property type="term" value="F:phosphopantetheine binding"/>
    <property type="evidence" value="ECO:0007669"/>
    <property type="project" value="InterPro"/>
</dbReference>
<dbReference type="FunFam" id="1.10.1200.10:FF:000016">
    <property type="entry name" value="Non-ribosomal peptide synthase"/>
    <property type="match status" value="1"/>
</dbReference>
<dbReference type="GO" id="GO:0043041">
    <property type="term" value="P:amino acid activation for nonribosomal peptide biosynthetic process"/>
    <property type="evidence" value="ECO:0007669"/>
    <property type="project" value="TreeGrafter"/>
</dbReference>
<dbReference type="Pfam" id="PF00550">
    <property type="entry name" value="PP-binding"/>
    <property type="match status" value="1"/>
</dbReference>
<evidence type="ECO:0000256" key="3">
    <source>
        <dbReference type="ARBA" id="ARBA00022553"/>
    </source>
</evidence>
<dbReference type="PANTHER" id="PTHR45527:SF1">
    <property type="entry name" value="FATTY ACID SYNTHASE"/>
    <property type="match status" value="1"/>
</dbReference>
<evidence type="ECO:0000259" key="4">
    <source>
        <dbReference type="PROSITE" id="PS50075"/>
    </source>
</evidence>
<dbReference type="InterPro" id="IPR020845">
    <property type="entry name" value="AMP-binding_CS"/>
</dbReference>
<dbReference type="CDD" id="cd05930">
    <property type="entry name" value="A_NRPS"/>
    <property type="match status" value="1"/>
</dbReference>
<accession>A0A7X5UYI2</accession>
<reference evidence="5 6" key="1">
    <citation type="submission" date="2020-03" db="EMBL/GenBank/DDBJ databases">
        <title>Genomic Encyclopedia of Type Strains, Phase IV (KMG-IV): sequencing the most valuable type-strain genomes for metagenomic binning, comparative biology and taxonomic classification.</title>
        <authorList>
            <person name="Goeker M."/>
        </authorList>
    </citation>
    <scope>NUCLEOTIDE SEQUENCE [LARGE SCALE GENOMIC DNA]</scope>
    <source>
        <strain evidence="5 6">DSM 4733</strain>
    </source>
</reference>
<dbReference type="FunFam" id="3.30.300.30:FF:000010">
    <property type="entry name" value="Enterobactin synthetase component F"/>
    <property type="match status" value="1"/>
</dbReference>
<dbReference type="SUPFAM" id="SSF52777">
    <property type="entry name" value="CoA-dependent acyltransferases"/>
    <property type="match status" value="2"/>
</dbReference>
<organism evidence="5 6">
    <name type="scientific">Sphingomonas leidyi</name>
    <dbReference type="NCBI Taxonomy" id="68569"/>
    <lineage>
        <taxon>Bacteria</taxon>
        <taxon>Pseudomonadati</taxon>
        <taxon>Pseudomonadota</taxon>
        <taxon>Alphaproteobacteria</taxon>
        <taxon>Sphingomonadales</taxon>
        <taxon>Sphingomonadaceae</taxon>
        <taxon>Sphingomonas</taxon>
    </lineage>
</organism>
<dbReference type="GO" id="GO:0003824">
    <property type="term" value="F:catalytic activity"/>
    <property type="evidence" value="ECO:0007669"/>
    <property type="project" value="InterPro"/>
</dbReference>
<dbReference type="SUPFAM" id="SSF56801">
    <property type="entry name" value="Acetyl-CoA synthetase-like"/>
    <property type="match status" value="1"/>
</dbReference>
<dbReference type="SUPFAM" id="SSF47336">
    <property type="entry name" value="ACP-like"/>
    <property type="match status" value="1"/>
</dbReference>